<reference evidence="6 7" key="1">
    <citation type="submission" date="2019-07" db="EMBL/GenBank/DDBJ databases">
        <title>Description of 53C-WASEF.</title>
        <authorList>
            <person name="Pitt A."/>
            <person name="Hahn M.W."/>
        </authorList>
    </citation>
    <scope>NUCLEOTIDE SEQUENCE [LARGE SCALE GENOMIC DNA]</scope>
    <source>
        <strain evidence="6 7">53C-WASEF</strain>
    </source>
</reference>
<keyword evidence="3" id="KW-0067">ATP-binding</keyword>
<protein>
    <submittedName>
        <fullName evidence="6">5-oxoprolinase subunit PxpB</fullName>
        <ecNumber evidence="6">3.5.2.9</ecNumber>
    </submittedName>
</protein>
<dbReference type="GO" id="GO:0005524">
    <property type="term" value="F:ATP binding"/>
    <property type="evidence" value="ECO:0007669"/>
    <property type="project" value="UniProtKB-KW"/>
</dbReference>
<dbReference type="InterPro" id="IPR029000">
    <property type="entry name" value="Cyclophilin-like_dom_sf"/>
</dbReference>
<dbReference type="NCBIfam" id="TIGR00724">
    <property type="entry name" value="urea_amlyse_rel"/>
    <property type="match status" value="1"/>
</dbReference>
<dbReference type="PANTHER" id="PTHR43309:SF5">
    <property type="entry name" value="5-OXOPROLINASE SUBUNIT C"/>
    <property type="match status" value="1"/>
</dbReference>
<dbReference type="SMART" id="SM00797">
    <property type="entry name" value="AHS2"/>
    <property type="match status" value="1"/>
</dbReference>
<name>A0A556QND2_9BACT</name>
<dbReference type="SUPFAM" id="SSF50891">
    <property type="entry name" value="Cyclophilin-like"/>
    <property type="match status" value="2"/>
</dbReference>
<evidence type="ECO:0000313" key="7">
    <source>
        <dbReference type="Proteomes" id="UP000315648"/>
    </source>
</evidence>
<sequence length="556" mass="58392">MQLIPLGDCAVLVVLKAKTTTAALDAVTKLARALNAATLAGVTDIVPAFTTVTVHYDPARVAPGEGTPVERVSAWIKTVPAAPAAVRRKPAEVTVPVCYGGEQGPDLAVVAAHTKLVEAEVIRVHSKAVYRVAAVGFSPGFPYLLGMAPRLSTPRRATPRTLVPAGSVGIGGSQTGVYPSATPGGWALIGRTPLRLFRPESEAAPTLLEAGDTVKFVPITEKQAAQLEERPVVLAAAKVTKSSGVFEVIKTGVLTTVQDMGRNGRQHHGIPVGGPMDRQAARVANLLLGNDENEPLLEVTLTGPVLKFLRDTWIAVTGSAVRDVPGWRPYQVKAGQVVSLAELTCGARAYVAVAGGLEIANVLGGAGTLLRAGVGGWNGRALQAGDRIGAKAVVFETTGSWSASAEFNAATGADVVVRFMRGPQWDWFAAASRRSFLSKTFKVTAQSDRMGIRLEGSALRLEDARELTSEGVGFGSVQVPPDGKPIVLMADRQTIGGYPKIGHVIAVDLPRLAQARTGDLVRFHEISIDEAQALYLAQEHALALLGAGVRSKLKRG</sequence>
<dbReference type="Pfam" id="PF02682">
    <property type="entry name" value="CT_C_D"/>
    <property type="match status" value="1"/>
</dbReference>
<dbReference type="GO" id="GO:0017168">
    <property type="term" value="F:5-oxoprolinase (ATP-hydrolyzing) activity"/>
    <property type="evidence" value="ECO:0007669"/>
    <property type="project" value="UniProtKB-EC"/>
</dbReference>
<dbReference type="Proteomes" id="UP000315648">
    <property type="component" value="Unassembled WGS sequence"/>
</dbReference>
<dbReference type="SMART" id="SM00796">
    <property type="entry name" value="AHS1"/>
    <property type="match status" value="1"/>
</dbReference>
<accession>A0A556QND2</accession>
<dbReference type="Pfam" id="PF02626">
    <property type="entry name" value="CT_A_B"/>
    <property type="match status" value="1"/>
</dbReference>
<keyword evidence="7" id="KW-1185">Reference proteome</keyword>
<dbReference type="InterPro" id="IPR052708">
    <property type="entry name" value="PxpC"/>
</dbReference>
<dbReference type="RefSeq" id="WP_144228501.1">
    <property type="nucleotide sequence ID" value="NZ_CBCRVV010000025.1"/>
</dbReference>
<keyword evidence="1" id="KW-0547">Nucleotide-binding</keyword>
<keyword evidence="2 6" id="KW-0378">Hydrolase</keyword>
<dbReference type="EC" id="3.5.2.9" evidence="6"/>
<dbReference type="InterPro" id="IPR003833">
    <property type="entry name" value="CT_C_D"/>
</dbReference>
<feature type="domain" description="Carboxyltransferase" evidence="5">
    <location>
        <begin position="267"/>
        <end position="541"/>
    </location>
</feature>
<evidence type="ECO:0000256" key="1">
    <source>
        <dbReference type="ARBA" id="ARBA00022741"/>
    </source>
</evidence>
<evidence type="ECO:0000313" key="6">
    <source>
        <dbReference type="EMBL" id="TSJ78160.1"/>
    </source>
</evidence>
<evidence type="ECO:0000256" key="3">
    <source>
        <dbReference type="ARBA" id="ARBA00022840"/>
    </source>
</evidence>
<dbReference type="OrthoDB" id="9782422at2"/>
<evidence type="ECO:0000259" key="5">
    <source>
        <dbReference type="SMART" id="SM00797"/>
    </source>
</evidence>
<dbReference type="InterPro" id="IPR003778">
    <property type="entry name" value="CT_A_B"/>
</dbReference>
<dbReference type="AlphaFoldDB" id="A0A556QND2"/>
<dbReference type="Gene3D" id="3.30.1360.40">
    <property type="match status" value="1"/>
</dbReference>
<proteinExistence type="predicted"/>
<comment type="caution">
    <text evidence="6">The sequence shown here is derived from an EMBL/GenBank/DDBJ whole genome shotgun (WGS) entry which is preliminary data.</text>
</comment>
<dbReference type="EMBL" id="VMBG01000001">
    <property type="protein sequence ID" value="TSJ78160.1"/>
    <property type="molecule type" value="Genomic_DNA"/>
</dbReference>
<evidence type="ECO:0000259" key="4">
    <source>
        <dbReference type="SMART" id="SM00796"/>
    </source>
</evidence>
<dbReference type="SUPFAM" id="SSF160467">
    <property type="entry name" value="PH0987 N-terminal domain-like"/>
    <property type="match status" value="1"/>
</dbReference>
<feature type="domain" description="Carboxyltransferase" evidence="4">
    <location>
        <begin position="1"/>
        <end position="208"/>
    </location>
</feature>
<gene>
    <name evidence="6" type="primary">pxpB</name>
    <name evidence="6" type="ORF">FPL22_02300</name>
</gene>
<dbReference type="NCBIfam" id="TIGR00370">
    <property type="entry name" value="5-oxoprolinase subunit PxpB"/>
    <property type="match status" value="1"/>
</dbReference>
<dbReference type="Gene3D" id="2.40.100.10">
    <property type="entry name" value="Cyclophilin-like"/>
    <property type="match status" value="2"/>
</dbReference>
<evidence type="ECO:0000256" key="2">
    <source>
        <dbReference type="ARBA" id="ARBA00022801"/>
    </source>
</evidence>
<dbReference type="PANTHER" id="PTHR43309">
    <property type="entry name" value="5-OXOPROLINASE SUBUNIT C"/>
    <property type="match status" value="1"/>
</dbReference>
<organism evidence="6 7">
    <name type="scientific">Rariglobus hedericola</name>
    <dbReference type="NCBI Taxonomy" id="2597822"/>
    <lineage>
        <taxon>Bacteria</taxon>
        <taxon>Pseudomonadati</taxon>
        <taxon>Verrucomicrobiota</taxon>
        <taxon>Opitutia</taxon>
        <taxon>Opitutales</taxon>
        <taxon>Opitutaceae</taxon>
        <taxon>Rariglobus</taxon>
    </lineage>
</organism>
<dbReference type="InterPro" id="IPR010016">
    <property type="entry name" value="PxpB"/>
</dbReference>